<name>A0A382PT01_9ZZZZ</name>
<dbReference type="EMBL" id="UINC01109141">
    <property type="protein sequence ID" value="SVC75758.1"/>
    <property type="molecule type" value="Genomic_DNA"/>
</dbReference>
<gene>
    <name evidence="2" type="ORF">METZ01_LOCUS328612</name>
</gene>
<evidence type="ECO:0000313" key="2">
    <source>
        <dbReference type="EMBL" id="SVC75758.1"/>
    </source>
</evidence>
<feature type="compositionally biased region" description="Pro residues" evidence="1">
    <location>
        <begin position="174"/>
        <end position="195"/>
    </location>
</feature>
<evidence type="ECO:0000256" key="1">
    <source>
        <dbReference type="SAM" id="MobiDB-lite"/>
    </source>
</evidence>
<sequence length="195" mass="21233">MSRNTNTTLTWTLTAIPEAGAPAPGSIDHASFHYGRTNDEMESPHWADVKSLPSGILHVVKESEHEGNALETGFVIEISSHCKQKAEGWFQFHCALLVSKRGRYGRGVYVCAETANSMEMMNLGCCPPKELPKAIWIRVSALPEKTLAWVLSSSLRGDSNQTSLSDFSDLGDLSPPPPGNPLALPGPPNDPYEFL</sequence>
<feature type="compositionally biased region" description="Low complexity" evidence="1">
    <location>
        <begin position="163"/>
        <end position="173"/>
    </location>
</feature>
<feature type="region of interest" description="Disordered" evidence="1">
    <location>
        <begin position="157"/>
        <end position="195"/>
    </location>
</feature>
<accession>A0A382PT01</accession>
<protein>
    <submittedName>
        <fullName evidence="2">Uncharacterized protein</fullName>
    </submittedName>
</protein>
<reference evidence="2" key="1">
    <citation type="submission" date="2018-05" db="EMBL/GenBank/DDBJ databases">
        <authorList>
            <person name="Lanie J.A."/>
            <person name="Ng W.-L."/>
            <person name="Kazmierczak K.M."/>
            <person name="Andrzejewski T.M."/>
            <person name="Davidsen T.M."/>
            <person name="Wayne K.J."/>
            <person name="Tettelin H."/>
            <person name="Glass J.I."/>
            <person name="Rusch D."/>
            <person name="Podicherti R."/>
            <person name="Tsui H.-C.T."/>
            <person name="Winkler M.E."/>
        </authorList>
    </citation>
    <scope>NUCLEOTIDE SEQUENCE</scope>
</reference>
<proteinExistence type="predicted"/>
<dbReference type="AlphaFoldDB" id="A0A382PT01"/>
<organism evidence="2">
    <name type="scientific">marine metagenome</name>
    <dbReference type="NCBI Taxonomy" id="408172"/>
    <lineage>
        <taxon>unclassified sequences</taxon>
        <taxon>metagenomes</taxon>
        <taxon>ecological metagenomes</taxon>
    </lineage>
</organism>